<feature type="region of interest" description="Disordered" evidence="1">
    <location>
        <begin position="1"/>
        <end position="55"/>
    </location>
</feature>
<name>A0A8J2K1L3_9HEXA</name>
<dbReference type="Proteomes" id="UP000708208">
    <property type="component" value="Unassembled WGS sequence"/>
</dbReference>
<feature type="compositionally biased region" description="Basic and acidic residues" evidence="1">
    <location>
        <begin position="32"/>
        <end position="46"/>
    </location>
</feature>
<protein>
    <submittedName>
        <fullName evidence="2">Uncharacterized protein</fullName>
    </submittedName>
</protein>
<reference evidence="2" key="1">
    <citation type="submission" date="2021-06" db="EMBL/GenBank/DDBJ databases">
        <authorList>
            <person name="Hodson N. C."/>
            <person name="Mongue J. A."/>
            <person name="Jaron S. K."/>
        </authorList>
    </citation>
    <scope>NUCLEOTIDE SEQUENCE</scope>
</reference>
<gene>
    <name evidence="2" type="ORF">AFUS01_LOCUS19083</name>
</gene>
<comment type="caution">
    <text evidence="2">The sequence shown here is derived from an EMBL/GenBank/DDBJ whole genome shotgun (WGS) entry which is preliminary data.</text>
</comment>
<dbReference type="AlphaFoldDB" id="A0A8J2K1L3"/>
<dbReference type="EMBL" id="CAJVCH010194411">
    <property type="protein sequence ID" value="CAG7730437.1"/>
    <property type="molecule type" value="Genomic_DNA"/>
</dbReference>
<keyword evidence="3" id="KW-1185">Reference proteome</keyword>
<evidence type="ECO:0000313" key="2">
    <source>
        <dbReference type="EMBL" id="CAG7730437.1"/>
    </source>
</evidence>
<evidence type="ECO:0000256" key="1">
    <source>
        <dbReference type="SAM" id="MobiDB-lite"/>
    </source>
</evidence>
<organism evidence="2 3">
    <name type="scientific">Allacma fusca</name>
    <dbReference type="NCBI Taxonomy" id="39272"/>
    <lineage>
        <taxon>Eukaryota</taxon>
        <taxon>Metazoa</taxon>
        <taxon>Ecdysozoa</taxon>
        <taxon>Arthropoda</taxon>
        <taxon>Hexapoda</taxon>
        <taxon>Collembola</taxon>
        <taxon>Symphypleona</taxon>
        <taxon>Sminthuridae</taxon>
        <taxon>Allacma</taxon>
    </lineage>
</organism>
<sequence>MDNIEDFTGVSPTEPPQIQEQCNHYKTKMRKKEVSPGKEFEPREESVDSEDQLQQETVQVTERFTGKSERVDLPPLTKENCHKMILLVGRVYLWWISTNAELQEDVKKRGRNFWMTDSAIYAYIQSIVNLNNSRVLVPSEPTFIFSTKDVDKSQNIFKQYDGEIAYDEAEDVYLPSPLILSANKTKKIITVADPMGIYPTPKKLMCTFSVHLQKTFEAKYCKPKQGSVTMNVL</sequence>
<proteinExistence type="predicted"/>
<evidence type="ECO:0000313" key="3">
    <source>
        <dbReference type="Proteomes" id="UP000708208"/>
    </source>
</evidence>
<accession>A0A8J2K1L3</accession>